<evidence type="ECO:0000313" key="7">
    <source>
        <dbReference type="Proteomes" id="UP000015101"/>
    </source>
</evidence>
<feature type="transmembrane region" description="Helical" evidence="4">
    <location>
        <begin position="69"/>
        <end position="95"/>
    </location>
</feature>
<organism evidence="6 7">
    <name type="scientific">Helobdella robusta</name>
    <name type="common">Californian leech</name>
    <dbReference type="NCBI Taxonomy" id="6412"/>
    <lineage>
        <taxon>Eukaryota</taxon>
        <taxon>Metazoa</taxon>
        <taxon>Spiralia</taxon>
        <taxon>Lophotrochozoa</taxon>
        <taxon>Annelida</taxon>
        <taxon>Clitellata</taxon>
        <taxon>Hirudinea</taxon>
        <taxon>Rhynchobdellida</taxon>
        <taxon>Glossiphoniidae</taxon>
        <taxon>Helobdella</taxon>
    </lineage>
</organism>
<name>T1ESQ7_HELRO</name>
<dbReference type="PANTHER" id="PTHR23121">
    <property type="entry name" value="SODIUM-DEPENDENT GLUCOSE TRANSPORTER 1"/>
    <property type="match status" value="1"/>
</dbReference>
<sequence>MEQEAEFAIHEIKPPGTSTKIINNIITLATSRQGFVSVIPGLTFDHWKEKFDLNIESYSRVWMIDGAGIFAGALMCAIIPCCCSHLCFGVGAIFMSLFPCTANFVCFQISSFVSGFGKGMIIVCGLKLLHLWPESSASVVIQLFFISYSIGGMLAVQLSQYYLTSFISLENVGNTTFEDFIHSISFNDSSAHSRGASADGGTEVYFIQILIFIICCLSFVFMSFWSCFCNDSTKTENSCSESCLDSKKKQKESSGLSYEDFHRVNRSVELSLKRGETWSDQREVTNDAINGGEKTRRLSVKQWFSNNNILDAAVLMFLYVHFFFAFGLESILAKFLCHINTIFSTQKLQYTIDNYSVYSIFTCMFVVGRFLSISFLHAYASNAIIAVCLATNVVASAIISAYFDKSENMVLFCLAAFSAFLSPILPAGFSRVNSYLAKSFRSLGLAVCCAGIGYASFSWICGFILSRTTPFYLMFFITATCCLCTLMYVPLLVRVKRHRDSYRNANVIATTNSRSIVTYV</sequence>
<feature type="transmembrane region" description="Helical" evidence="4">
    <location>
        <begin position="471"/>
        <end position="493"/>
    </location>
</feature>
<feature type="transmembrane region" description="Helical" evidence="4">
    <location>
        <begin position="355"/>
        <end position="376"/>
    </location>
</feature>
<keyword evidence="2 4" id="KW-1133">Transmembrane helix</keyword>
<dbReference type="InterPro" id="IPR036259">
    <property type="entry name" value="MFS_trans_sf"/>
</dbReference>
<evidence type="ECO:0000313" key="5">
    <source>
        <dbReference type="EMBL" id="ESN99011.1"/>
    </source>
</evidence>
<reference evidence="6" key="3">
    <citation type="submission" date="2015-06" db="UniProtKB">
        <authorList>
            <consortium name="EnsemblMetazoa"/>
        </authorList>
    </citation>
    <scope>IDENTIFICATION</scope>
</reference>
<evidence type="ECO:0008006" key="8">
    <source>
        <dbReference type="Google" id="ProtNLM"/>
    </source>
</evidence>
<dbReference type="PANTHER" id="PTHR23121:SF9">
    <property type="entry name" value="SODIUM-DEPENDENT GLUCOSE TRANSPORTER 1"/>
    <property type="match status" value="1"/>
</dbReference>
<keyword evidence="7" id="KW-1185">Reference proteome</keyword>
<gene>
    <name evidence="6" type="primary">20199607</name>
    <name evidence="5" type="ORF">HELRODRAFT_162488</name>
</gene>
<proteinExistence type="predicted"/>
<dbReference type="EMBL" id="KB097143">
    <property type="protein sequence ID" value="ESN99011.1"/>
    <property type="molecule type" value="Genomic_DNA"/>
</dbReference>
<reference evidence="5 7" key="2">
    <citation type="journal article" date="2013" name="Nature">
        <title>Insights into bilaterian evolution from three spiralian genomes.</title>
        <authorList>
            <person name="Simakov O."/>
            <person name="Marletaz F."/>
            <person name="Cho S.J."/>
            <person name="Edsinger-Gonzales E."/>
            <person name="Havlak P."/>
            <person name="Hellsten U."/>
            <person name="Kuo D.H."/>
            <person name="Larsson T."/>
            <person name="Lv J."/>
            <person name="Arendt D."/>
            <person name="Savage R."/>
            <person name="Osoegawa K."/>
            <person name="de Jong P."/>
            <person name="Grimwood J."/>
            <person name="Chapman J.A."/>
            <person name="Shapiro H."/>
            <person name="Aerts A."/>
            <person name="Otillar R.P."/>
            <person name="Terry A.Y."/>
            <person name="Boore J.L."/>
            <person name="Grigoriev I.V."/>
            <person name="Lindberg D.R."/>
            <person name="Seaver E.C."/>
            <person name="Weisblat D.A."/>
            <person name="Putnam N.H."/>
            <person name="Rokhsar D.S."/>
        </authorList>
    </citation>
    <scope>NUCLEOTIDE SEQUENCE</scope>
</reference>
<feature type="transmembrane region" description="Helical" evidence="4">
    <location>
        <begin position="442"/>
        <end position="465"/>
    </location>
</feature>
<feature type="transmembrane region" description="Helical" evidence="4">
    <location>
        <begin position="107"/>
        <end position="129"/>
    </location>
</feature>
<evidence type="ECO:0000256" key="2">
    <source>
        <dbReference type="ARBA" id="ARBA00022989"/>
    </source>
</evidence>
<dbReference type="KEGG" id="hro:HELRODRAFT_162488"/>
<accession>T1ESQ7</accession>
<dbReference type="SUPFAM" id="SSF103473">
    <property type="entry name" value="MFS general substrate transporter"/>
    <property type="match status" value="1"/>
</dbReference>
<protein>
    <recommendedName>
        <fullName evidence="8">Major facilitator superfamily (MFS) profile domain-containing protein</fullName>
    </recommendedName>
</protein>
<feature type="transmembrane region" description="Helical" evidence="4">
    <location>
        <begin position="141"/>
        <end position="163"/>
    </location>
</feature>
<feature type="transmembrane region" description="Helical" evidence="4">
    <location>
        <begin position="383"/>
        <end position="403"/>
    </location>
</feature>
<dbReference type="CTD" id="20199607"/>
<dbReference type="InParanoid" id="T1ESQ7"/>
<feature type="transmembrane region" description="Helical" evidence="4">
    <location>
        <begin position="409"/>
        <end position="430"/>
    </location>
</feature>
<dbReference type="Proteomes" id="UP000015101">
    <property type="component" value="Unassembled WGS sequence"/>
</dbReference>
<dbReference type="RefSeq" id="XP_009022926.1">
    <property type="nucleotide sequence ID" value="XM_009024678.1"/>
</dbReference>
<dbReference type="AlphaFoldDB" id="T1ESQ7"/>
<reference evidence="7" key="1">
    <citation type="submission" date="2012-12" db="EMBL/GenBank/DDBJ databases">
        <authorList>
            <person name="Hellsten U."/>
            <person name="Grimwood J."/>
            <person name="Chapman J.A."/>
            <person name="Shapiro H."/>
            <person name="Aerts A."/>
            <person name="Otillar R.P."/>
            <person name="Terry A.Y."/>
            <person name="Boore J.L."/>
            <person name="Simakov O."/>
            <person name="Marletaz F."/>
            <person name="Cho S.-J."/>
            <person name="Edsinger-Gonzales E."/>
            <person name="Havlak P."/>
            <person name="Kuo D.-H."/>
            <person name="Larsson T."/>
            <person name="Lv J."/>
            <person name="Arendt D."/>
            <person name="Savage R."/>
            <person name="Osoegawa K."/>
            <person name="de Jong P."/>
            <person name="Lindberg D.R."/>
            <person name="Seaver E.C."/>
            <person name="Weisblat D.A."/>
            <person name="Putnam N.H."/>
            <person name="Grigoriev I.V."/>
            <person name="Rokhsar D.S."/>
        </authorList>
    </citation>
    <scope>NUCLEOTIDE SEQUENCE</scope>
</reference>
<dbReference type="EnsemblMetazoa" id="HelroT162488">
    <property type="protein sequence ID" value="HelroP162488"/>
    <property type="gene ID" value="HelroG162488"/>
</dbReference>
<keyword evidence="1 4" id="KW-0812">Transmembrane</keyword>
<evidence type="ECO:0000313" key="6">
    <source>
        <dbReference type="EnsemblMetazoa" id="HelroP162488"/>
    </source>
</evidence>
<dbReference type="HOGENOM" id="CLU_524071_0_0_1"/>
<evidence type="ECO:0000256" key="4">
    <source>
        <dbReference type="SAM" id="Phobius"/>
    </source>
</evidence>
<dbReference type="Gene3D" id="1.20.1250.20">
    <property type="entry name" value="MFS general substrate transporter like domains"/>
    <property type="match status" value="1"/>
</dbReference>
<feature type="transmembrane region" description="Helical" evidence="4">
    <location>
        <begin position="309"/>
        <end position="335"/>
    </location>
</feature>
<feature type="transmembrane region" description="Helical" evidence="4">
    <location>
        <begin position="205"/>
        <end position="228"/>
    </location>
</feature>
<keyword evidence="3 4" id="KW-0472">Membrane</keyword>
<evidence type="ECO:0000256" key="3">
    <source>
        <dbReference type="ARBA" id="ARBA00023136"/>
    </source>
</evidence>
<dbReference type="EMBL" id="AMQM01001097">
    <property type="status" value="NOT_ANNOTATED_CDS"/>
    <property type="molecule type" value="Genomic_DNA"/>
</dbReference>
<dbReference type="GeneID" id="20199607"/>
<evidence type="ECO:0000256" key="1">
    <source>
        <dbReference type="ARBA" id="ARBA00022692"/>
    </source>
</evidence>